<protein>
    <submittedName>
        <fullName evidence="3">Uncharacterized protein</fullName>
    </submittedName>
</protein>
<dbReference type="GO" id="GO:0009733">
    <property type="term" value="P:response to auxin"/>
    <property type="evidence" value="ECO:0007669"/>
    <property type="project" value="InterPro"/>
</dbReference>
<keyword evidence="2" id="KW-1133">Transmembrane helix</keyword>
<dbReference type="EMBL" id="GBRH01223159">
    <property type="protein sequence ID" value="JAD74736.1"/>
    <property type="molecule type" value="Transcribed_RNA"/>
</dbReference>
<comment type="similarity">
    <text evidence="1">Belongs to the ARG7 family.</text>
</comment>
<name>A0A0A9CGM4_ARUDO</name>
<reference evidence="3" key="2">
    <citation type="journal article" date="2015" name="Data Brief">
        <title>Shoot transcriptome of the giant reed, Arundo donax.</title>
        <authorList>
            <person name="Barrero R.A."/>
            <person name="Guerrero F.D."/>
            <person name="Moolhuijzen P."/>
            <person name="Goolsby J.A."/>
            <person name="Tidwell J."/>
            <person name="Bellgard S.E."/>
            <person name="Bellgard M.I."/>
        </authorList>
    </citation>
    <scope>NUCLEOTIDE SEQUENCE</scope>
    <source>
        <tissue evidence="3">Shoot tissue taken approximately 20 cm above the soil surface</tissue>
    </source>
</reference>
<dbReference type="InterPro" id="IPR003676">
    <property type="entry name" value="SAUR_fam"/>
</dbReference>
<sequence length="125" mass="13693">MAAASSYVGRRPRTLALATAPLTMMVTVMVRKERHAFVVDQLVLDSYLFHVLLVLVIMAMEECRGRTIFVDVDVILFECILWLACEAVTAGPSRSSCNSTCRRSLTSTLGRVILVLPVGSANDCT</sequence>
<keyword evidence="2" id="KW-0472">Membrane</keyword>
<evidence type="ECO:0000313" key="3">
    <source>
        <dbReference type="EMBL" id="JAD74736.1"/>
    </source>
</evidence>
<reference evidence="3" key="1">
    <citation type="submission" date="2014-09" db="EMBL/GenBank/DDBJ databases">
        <authorList>
            <person name="Magalhaes I.L.F."/>
            <person name="Oliveira U."/>
            <person name="Santos F.R."/>
            <person name="Vidigal T.H.D.A."/>
            <person name="Brescovit A.D."/>
            <person name="Santos A.J."/>
        </authorList>
    </citation>
    <scope>NUCLEOTIDE SEQUENCE</scope>
    <source>
        <tissue evidence="3">Shoot tissue taken approximately 20 cm above the soil surface</tissue>
    </source>
</reference>
<accession>A0A0A9CGM4</accession>
<organism evidence="3">
    <name type="scientific">Arundo donax</name>
    <name type="common">Giant reed</name>
    <name type="synonym">Donax arundinaceus</name>
    <dbReference type="NCBI Taxonomy" id="35708"/>
    <lineage>
        <taxon>Eukaryota</taxon>
        <taxon>Viridiplantae</taxon>
        <taxon>Streptophyta</taxon>
        <taxon>Embryophyta</taxon>
        <taxon>Tracheophyta</taxon>
        <taxon>Spermatophyta</taxon>
        <taxon>Magnoliopsida</taxon>
        <taxon>Liliopsida</taxon>
        <taxon>Poales</taxon>
        <taxon>Poaceae</taxon>
        <taxon>PACMAD clade</taxon>
        <taxon>Arundinoideae</taxon>
        <taxon>Arundineae</taxon>
        <taxon>Arundo</taxon>
    </lineage>
</organism>
<keyword evidence="2" id="KW-0812">Transmembrane</keyword>
<dbReference type="AlphaFoldDB" id="A0A0A9CGM4"/>
<dbReference type="PANTHER" id="PTHR35296">
    <property type="entry name" value="EXPRESSED PROTEIN"/>
    <property type="match status" value="1"/>
</dbReference>
<dbReference type="PANTHER" id="PTHR35296:SF3">
    <property type="entry name" value="EXPRESSED PROTEIN"/>
    <property type="match status" value="1"/>
</dbReference>
<proteinExistence type="inferred from homology"/>
<feature type="transmembrane region" description="Helical" evidence="2">
    <location>
        <begin position="42"/>
        <end position="60"/>
    </location>
</feature>
<evidence type="ECO:0000256" key="2">
    <source>
        <dbReference type="SAM" id="Phobius"/>
    </source>
</evidence>
<evidence type="ECO:0000256" key="1">
    <source>
        <dbReference type="ARBA" id="ARBA00006974"/>
    </source>
</evidence>